<dbReference type="EMBL" id="QURL01000001">
    <property type="protein sequence ID" value="RFC66387.1"/>
    <property type="molecule type" value="Genomic_DNA"/>
</dbReference>
<evidence type="ECO:0000313" key="1">
    <source>
        <dbReference type="EMBL" id="RFC66387.1"/>
    </source>
</evidence>
<organism evidence="1 2">
    <name type="scientific">Fulvimarina endophytica</name>
    <dbReference type="NCBI Taxonomy" id="2293836"/>
    <lineage>
        <taxon>Bacteria</taxon>
        <taxon>Pseudomonadati</taxon>
        <taxon>Pseudomonadota</taxon>
        <taxon>Alphaproteobacteria</taxon>
        <taxon>Hyphomicrobiales</taxon>
        <taxon>Aurantimonadaceae</taxon>
        <taxon>Fulvimarina</taxon>
    </lineage>
</organism>
<protein>
    <submittedName>
        <fullName evidence="1">Uncharacterized protein</fullName>
    </submittedName>
</protein>
<accession>A0A371XAX5</accession>
<reference evidence="1 2" key="1">
    <citation type="submission" date="2018-08" db="EMBL/GenBank/DDBJ databases">
        <title>Fulvimarina sp. 85, whole genome shotgun sequence.</title>
        <authorList>
            <person name="Tuo L."/>
        </authorList>
    </citation>
    <scope>NUCLEOTIDE SEQUENCE [LARGE SCALE GENOMIC DNA]</scope>
    <source>
        <strain evidence="1 2">85</strain>
    </source>
</reference>
<dbReference type="Proteomes" id="UP000264310">
    <property type="component" value="Unassembled WGS sequence"/>
</dbReference>
<name>A0A371XAX5_9HYPH</name>
<comment type="caution">
    <text evidence="1">The sequence shown here is derived from an EMBL/GenBank/DDBJ whole genome shotgun (WGS) entry which is preliminary data.</text>
</comment>
<sequence length="129" mass="14499">MSASNPKEEGDVERAAFLNQLRLEIQKAKSSLDKTLHGTNTHGLEVVSDEESPILRLRSSSFTALELVPEEDRNAVTINNYLGDRTGSVEEEVFSNPAEAAQRFEELAPQMVERFEDRIEELRLLGIVQ</sequence>
<dbReference type="AlphaFoldDB" id="A0A371XAX5"/>
<evidence type="ECO:0000313" key="2">
    <source>
        <dbReference type="Proteomes" id="UP000264310"/>
    </source>
</evidence>
<dbReference type="RefSeq" id="WP_116681639.1">
    <property type="nucleotide sequence ID" value="NZ_QURL01000001.1"/>
</dbReference>
<keyword evidence="2" id="KW-1185">Reference proteome</keyword>
<gene>
    <name evidence="1" type="ORF">DYI37_02785</name>
</gene>
<proteinExistence type="predicted"/>